<dbReference type="GO" id="GO:0016787">
    <property type="term" value="F:hydrolase activity"/>
    <property type="evidence" value="ECO:0007669"/>
    <property type="project" value="UniProtKB-KW"/>
</dbReference>
<keyword evidence="3" id="KW-1185">Reference proteome</keyword>
<keyword evidence="2" id="KW-0378">Hydrolase</keyword>
<name>A0A6M4IW20_9BACT</name>
<dbReference type="KEGG" id="ggr:HKW67_20870"/>
<dbReference type="PRINTS" id="PR00412">
    <property type="entry name" value="EPOXHYDRLASE"/>
</dbReference>
<sequence>MIAQLPGYQVGFDDNGEGLPVVFLHGFPHDRTLWTAQRMSLAPHVRCIVPDLRGFGHSSTHGPFSMDQYADDVVALLDWLGIEAAVICGLSMGGYVAMAMWRRHPDRIRALIFSDTKAGADNEETRGKRDELIAIVKRDGSRAIADAQLQGMLGKESRARRPDVVNTIRVMMARQSVAGITGALQALRDRPDSRETLGTITVPTLVVVGEDDVLTPIKEARAIAEALPAAARVRMEIIAGAGHLPCVERPAATTHAFSDFLATLAD</sequence>
<proteinExistence type="predicted"/>
<evidence type="ECO:0000313" key="2">
    <source>
        <dbReference type="EMBL" id="QJR37797.1"/>
    </source>
</evidence>
<dbReference type="InterPro" id="IPR000639">
    <property type="entry name" value="Epox_hydrolase-like"/>
</dbReference>
<dbReference type="SUPFAM" id="SSF53474">
    <property type="entry name" value="alpha/beta-Hydrolases"/>
    <property type="match status" value="1"/>
</dbReference>
<reference evidence="2 3" key="1">
    <citation type="submission" date="2020-05" db="EMBL/GenBank/DDBJ databases">
        <title>Complete genome sequence of Gemmatimonas greenlandica TET16.</title>
        <authorList>
            <person name="Zeng Y."/>
        </authorList>
    </citation>
    <scope>NUCLEOTIDE SEQUENCE [LARGE SCALE GENOMIC DNA]</scope>
    <source>
        <strain evidence="2 3">TET16</strain>
    </source>
</reference>
<dbReference type="EMBL" id="CP053085">
    <property type="protein sequence ID" value="QJR37797.1"/>
    <property type="molecule type" value="Genomic_DNA"/>
</dbReference>
<dbReference type="AlphaFoldDB" id="A0A6M4IW20"/>
<organism evidence="2 3">
    <name type="scientific">Gemmatimonas groenlandica</name>
    <dbReference type="NCBI Taxonomy" id="2732249"/>
    <lineage>
        <taxon>Bacteria</taxon>
        <taxon>Pseudomonadati</taxon>
        <taxon>Gemmatimonadota</taxon>
        <taxon>Gemmatimonadia</taxon>
        <taxon>Gemmatimonadales</taxon>
        <taxon>Gemmatimonadaceae</taxon>
        <taxon>Gemmatimonas</taxon>
    </lineage>
</organism>
<dbReference type="Gene3D" id="3.40.50.1820">
    <property type="entry name" value="alpha/beta hydrolase"/>
    <property type="match status" value="1"/>
</dbReference>
<dbReference type="InterPro" id="IPR050266">
    <property type="entry name" value="AB_hydrolase_sf"/>
</dbReference>
<dbReference type="RefSeq" id="WP_171227233.1">
    <property type="nucleotide sequence ID" value="NZ_CP053085.1"/>
</dbReference>
<evidence type="ECO:0000259" key="1">
    <source>
        <dbReference type="Pfam" id="PF00561"/>
    </source>
</evidence>
<protein>
    <submittedName>
        <fullName evidence="2">Alpha/beta fold hydrolase</fullName>
    </submittedName>
</protein>
<evidence type="ECO:0000313" key="3">
    <source>
        <dbReference type="Proteomes" id="UP000500938"/>
    </source>
</evidence>
<dbReference type="InterPro" id="IPR000073">
    <property type="entry name" value="AB_hydrolase_1"/>
</dbReference>
<gene>
    <name evidence="2" type="ORF">HKW67_20870</name>
</gene>
<dbReference type="Pfam" id="PF00561">
    <property type="entry name" value="Abhydrolase_1"/>
    <property type="match status" value="1"/>
</dbReference>
<dbReference type="PANTHER" id="PTHR43798">
    <property type="entry name" value="MONOACYLGLYCEROL LIPASE"/>
    <property type="match status" value="1"/>
</dbReference>
<dbReference type="InterPro" id="IPR029058">
    <property type="entry name" value="AB_hydrolase_fold"/>
</dbReference>
<accession>A0A6M4IW20</accession>
<dbReference type="PRINTS" id="PR00111">
    <property type="entry name" value="ABHYDROLASE"/>
</dbReference>
<feature type="domain" description="AB hydrolase-1" evidence="1">
    <location>
        <begin position="20"/>
        <end position="250"/>
    </location>
</feature>
<dbReference type="Proteomes" id="UP000500938">
    <property type="component" value="Chromosome"/>
</dbReference>